<dbReference type="GO" id="GO:0003677">
    <property type="term" value="F:DNA binding"/>
    <property type="evidence" value="ECO:0007669"/>
    <property type="project" value="UniProtKB-KW"/>
</dbReference>
<dbReference type="InterPro" id="IPR036390">
    <property type="entry name" value="WH_DNA-bd_sf"/>
</dbReference>
<dbReference type="SUPFAM" id="SSF46785">
    <property type="entry name" value="Winged helix' DNA-binding domain"/>
    <property type="match status" value="1"/>
</dbReference>
<evidence type="ECO:0000313" key="5">
    <source>
        <dbReference type="EMBL" id="CUJ93948.1"/>
    </source>
</evidence>
<organism evidence="5 6">
    <name type="scientific">Ruegeria denitrificans</name>
    <dbReference type="NCBI Taxonomy" id="1715692"/>
    <lineage>
        <taxon>Bacteria</taxon>
        <taxon>Pseudomonadati</taxon>
        <taxon>Pseudomonadota</taxon>
        <taxon>Alphaproteobacteria</taxon>
        <taxon>Rhodobacterales</taxon>
        <taxon>Roseobacteraceae</taxon>
        <taxon>Ruegeria</taxon>
    </lineage>
</organism>
<dbReference type="PRINTS" id="PR00598">
    <property type="entry name" value="HTHMARR"/>
</dbReference>
<dbReference type="RefSeq" id="WP_058281140.1">
    <property type="nucleotide sequence ID" value="NZ_CYUD01000004.1"/>
</dbReference>
<dbReference type="Proteomes" id="UP000051260">
    <property type="component" value="Unassembled WGS sequence"/>
</dbReference>
<protein>
    <submittedName>
        <fullName evidence="5">Transcriptional repressor MprA</fullName>
    </submittedName>
</protein>
<dbReference type="GO" id="GO:0003700">
    <property type="term" value="F:DNA-binding transcription factor activity"/>
    <property type="evidence" value="ECO:0007669"/>
    <property type="project" value="InterPro"/>
</dbReference>
<gene>
    <name evidence="5" type="ORF">RUE5091_01367</name>
</gene>
<evidence type="ECO:0000259" key="4">
    <source>
        <dbReference type="PROSITE" id="PS50995"/>
    </source>
</evidence>
<keyword evidence="6" id="KW-1185">Reference proteome</keyword>
<dbReference type="Pfam" id="PF12802">
    <property type="entry name" value="MarR_2"/>
    <property type="match status" value="1"/>
</dbReference>
<feature type="domain" description="HTH marR-type" evidence="4">
    <location>
        <begin position="1"/>
        <end position="137"/>
    </location>
</feature>
<evidence type="ECO:0000256" key="2">
    <source>
        <dbReference type="ARBA" id="ARBA00023125"/>
    </source>
</evidence>
<evidence type="ECO:0000256" key="1">
    <source>
        <dbReference type="ARBA" id="ARBA00023015"/>
    </source>
</evidence>
<dbReference type="InterPro" id="IPR036388">
    <property type="entry name" value="WH-like_DNA-bd_sf"/>
</dbReference>
<dbReference type="STRING" id="1715692.RUE5091_01367"/>
<dbReference type="PROSITE" id="PS50995">
    <property type="entry name" value="HTH_MARR_2"/>
    <property type="match status" value="1"/>
</dbReference>
<keyword evidence="1" id="KW-0805">Transcription regulation</keyword>
<dbReference type="OrthoDB" id="8906692at2"/>
<dbReference type="PANTHER" id="PTHR42756:SF1">
    <property type="entry name" value="TRANSCRIPTIONAL REPRESSOR OF EMRAB OPERON"/>
    <property type="match status" value="1"/>
</dbReference>
<accession>A0A0N7M928</accession>
<proteinExistence type="predicted"/>
<dbReference type="Gene3D" id="1.10.10.10">
    <property type="entry name" value="Winged helix-like DNA-binding domain superfamily/Winged helix DNA-binding domain"/>
    <property type="match status" value="1"/>
</dbReference>
<dbReference type="EMBL" id="CYUD01000004">
    <property type="protein sequence ID" value="CUJ93948.1"/>
    <property type="molecule type" value="Genomic_DNA"/>
</dbReference>
<dbReference type="SMART" id="SM00347">
    <property type="entry name" value="HTH_MARR"/>
    <property type="match status" value="1"/>
</dbReference>
<evidence type="ECO:0000256" key="3">
    <source>
        <dbReference type="ARBA" id="ARBA00023163"/>
    </source>
</evidence>
<keyword evidence="2" id="KW-0238">DNA-binding</keyword>
<sequence>MQLDSFFPYRLAVASEAFSRKLTEVYQREFGLSREEWRLLFLLANAKSLTSLELSQRTTLDKVQVSRAAQRLDDKGLITRAISEEDRRIRVYHCTPEGHRRFEQLLPQVDACAQGMLNSMSAEDRAALDQGVTALLKAASVT</sequence>
<dbReference type="InterPro" id="IPR000835">
    <property type="entry name" value="HTH_MarR-typ"/>
</dbReference>
<dbReference type="AlphaFoldDB" id="A0A0N7M928"/>
<name>A0A0N7M928_9RHOB</name>
<evidence type="ECO:0000313" key="6">
    <source>
        <dbReference type="Proteomes" id="UP000051260"/>
    </source>
</evidence>
<keyword evidence="3" id="KW-0804">Transcription</keyword>
<reference evidence="6" key="1">
    <citation type="submission" date="2015-09" db="EMBL/GenBank/DDBJ databases">
        <authorList>
            <person name="Rodrigo-Torres L."/>
            <person name="Arahal D.R."/>
        </authorList>
    </citation>
    <scope>NUCLEOTIDE SEQUENCE [LARGE SCALE GENOMIC DNA]</scope>
    <source>
        <strain evidence="6">CECT 5091</strain>
    </source>
</reference>
<dbReference type="PANTHER" id="PTHR42756">
    <property type="entry name" value="TRANSCRIPTIONAL REGULATOR, MARR"/>
    <property type="match status" value="1"/>
</dbReference>